<evidence type="ECO:0000313" key="3">
    <source>
        <dbReference type="Proteomes" id="UP000306147"/>
    </source>
</evidence>
<keyword evidence="3" id="KW-1185">Reference proteome</keyword>
<dbReference type="SUPFAM" id="SSF69118">
    <property type="entry name" value="AhpD-like"/>
    <property type="match status" value="1"/>
</dbReference>
<proteinExistence type="predicted"/>
<dbReference type="InterPro" id="IPR029032">
    <property type="entry name" value="AhpD-like"/>
</dbReference>
<dbReference type="Gene3D" id="1.20.1290.10">
    <property type="entry name" value="AhpD-like"/>
    <property type="match status" value="1"/>
</dbReference>
<dbReference type="OrthoDB" id="9801400at2"/>
<dbReference type="GO" id="GO:0051920">
    <property type="term" value="F:peroxiredoxin activity"/>
    <property type="evidence" value="ECO:0007669"/>
    <property type="project" value="InterPro"/>
</dbReference>
<sequence length="193" mass="21262">MTRWSRKAANMPNGCRRPAWRPACASLPICATASCARSAFPRRRAPRCAGSATNFERSSNQGSNMVLKTEDPAFQAGRELRRQMFGEASIERLDAADDFNEPLENYVTSAVFGETWTRPGLTLRERCLITVAISAALNRQIPLKRMVKCAITNGATKEDIRETLLQTTMYIGVAGGVESWGLAAEALKEIDAY</sequence>
<protein>
    <recommendedName>
        <fullName evidence="1">Carboxymuconolactone decarboxylase-like domain-containing protein</fullName>
    </recommendedName>
</protein>
<dbReference type="InterPro" id="IPR052512">
    <property type="entry name" value="4CMD/NDH-1_regulator"/>
</dbReference>
<name>A0A4S1XFB5_9SPHN</name>
<feature type="domain" description="Carboxymuconolactone decarboxylase-like" evidence="1">
    <location>
        <begin position="105"/>
        <end position="182"/>
    </location>
</feature>
<gene>
    <name evidence="2" type="ORF">E5A73_09690</name>
</gene>
<comment type="caution">
    <text evidence="2">The sequence shown here is derived from an EMBL/GenBank/DDBJ whole genome shotgun (WGS) entry which is preliminary data.</text>
</comment>
<dbReference type="Pfam" id="PF02627">
    <property type="entry name" value="CMD"/>
    <property type="match status" value="1"/>
</dbReference>
<dbReference type="PANTHER" id="PTHR33570">
    <property type="entry name" value="4-CARBOXYMUCONOLACTONE DECARBOXYLASE FAMILY PROTEIN"/>
    <property type="match status" value="1"/>
</dbReference>
<dbReference type="Proteomes" id="UP000306147">
    <property type="component" value="Unassembled WGS sequence"/>
</dbReference>
<organism evidence="2 3">
    <name type="scientific">Sphingomonas gei</name>
    <dbReference type="NCBI Taxonomy" id="1395960"/>
    <lineage>
        <taxon>Bacteria</taxon>
        <taxon>Pseudomonadati</taxon>
        <taxon>Pseudomonadota</taxon>
        <taxon>Alphaproteobacteria</taxon>
        <taxon>Sphingomonadales</taxon>
        <taxon>Sphingomonadaceae</taxon>
        <taxon>Sphingomonas</taxon>
    </lineage>
</organism>
<accession>A0A4S1XFB5</accession>
<evidence type="ECO:0000313" key="2">
    <source>
        <dbReference type="EMBL" id="TGX54363.1"/>
    </source>
</evidence>
<dbReference type="InterPro" id="IPR003779">
    <property type="entry name" value="CMD-like"/>
</dbReference>
<dbReference type="PROSITE" id="PS51257">
    <property type="entry name" value="PROKAR_LIPOPROTEIN"/>
    <property type="match status" value="1"/>
</dbReference>
<dbReference type="AlphaFoldDB" id="A0A4S1XFB5"/>
<dbReference type="PANTHER" id="PTHR33570:SF2">
    <property type="entry name" value="CARBOXYMUCONOLACTONE DECARBOXYLASE-LIKE DOMAIN-CONTAINING PROTEIN"/>
    <property type="match status" value="1"/>
</dbReference>
<dbReference type="EMBL" id="SRXT01000003">
    <property type="protein sequence ID" value="TGX54363.1"/>
    <property type="molecule type" value="Genomic_DNA"/>
</dbReference>
<evidence type="ECO:0000259" key="1">
    <source>
        <dbReference type="Pfam" id="PF02627"/>
    </source>
</evidence>
<reference evidence="2 3" key="1">
    <citation type="submission" date="2019-04" db="EMBL/GenBank/DDBJ databases">
        <title>Sphingomonas psychrotolerans sp. nov., isolated from soil in the Tianshan Mountains, Xinjiang, China.</title>
        <authorList>
            <person name="Luo Y."/>
            <person name="Sheng H."/>
        </authorList>
    </citation>
    <scope>NUCLEOTIDE SEQUENCE [LARGE SCALE GENOMIC DNA]</scope>
    <source>
        <strain evidence="2 3">ZFGT-11</strain>
    </source>
</reference>